<keyword evidence="1" id="KW-0472">Membrane</keyword>
<dbReference type="NCBIfam" id="TIGR00254">
    <property type="entry name" value="GGDEF"/>
    <property type="match status" value="1"/>
</dbReference>
<dbReference type="InterPro" id="IPR043128">
    <property type="entry name" value="Rev_trsase/Diguanyl_cyclase"/>
</dbReference>
<dbReference type="InterPro" id="IPR035919">
    <property type="entry name" value="EAL_sf"/>
</dbReference>
<dbReference type="Gene3D" id="3.30.70.270">
    <property type="match status" value="1"/>
</dbReference>
<dbReference type="PROSITE" id="PS50887">
    <property type="entry name" value="GGDEF"/>
    <property type="match status" value="1"/>
</dbReference>
<accession>A0ABX7MUJ5</accession>
<proteinExistence type="predicted"/>
<dbReference type="Gene3D" id="6.20.270.20">
    <property type="entry name" value="LapD/MoxY periplasmic domain"/>
    <property type="match status" value="1"/>
</dbReference>
<feature type="transmembrane region" description="Helical" evidence="1">
    <location>
        <begin position="21"/>
        <end position="45"/>
    </location>
</feature>
<dbReference type="EMBL" id="CP071247">
    <property type="protein sequence ID" value="QSP95162.1"/>
    <property type="molecule type" value="Genomic_DNA"/>
</dbReference>
<dbReference type="InterPro" id="IPR001633">
    <property type="entry name" value="EAL_dom"/>
</dbReference>
<dbReference type="SMART" id="SM00267">
    <property type="entry name" value="GGDEF"/>
    <property type="match status" value="1"/>
</dbReference>
<dbReference type="PANTHER" id="PTHR33121:SF23">
    <property type="entry name" value="CYCLIC DI-GMP PHOSPHODIESTERASE PDEB"/>
    <property type="match status" value="1"/>
</dbReference>
<dbReference type="PANTHER" id="PTHR33121">
    <property type="entry name" value="CYCLIC DI-GMP PHOSPHODIESTERASE PDEF"/>
    <property type="match status" value="1"/>
</dbReference>
<dbReference type="PROSITE" id="PS50885">
    <property type="entry name" value="HAMP"/>
    <property type="match status" value="1"/>
</dbReference>
<dbReference type="Pfam" id="PF16448">
    <property type="entry name" value="LapD_MoxY_N"/>
    <property type="match status" value="1"/>
</dbReference>
<evidence type="ECO:0000313" key="5">
    <source>
        <dbReference type="EMBL" id="QSP95162.1"/>
    </source>
</evidence>
<feature type="domain" description="HAMP" evidence="3">
    <location>
        <begin position="187"/>
        <end position="239"/>
    </location>
</feature>
<dbReference type="InterPro" id="IPR000160">
    <property type="entry name" value="GGDEF_dom"/>
</dbReference>
<dbReference type="PROSITE" id="PS50883">
    <property type="entry name" value="EAL"/>
    <property type="match status" value="1"/>
</dbReference>
<sequence length="662" mass="72186">MIGNRARIHPTQRGAASLRSILLLFTGTLLLLVLAAGFVTSFGYFRTYVSEQLAGHAQDGATAVGLSLSNAIDGRDPVASASLIDAVFDSGRYLSVRYLDLNGEEIAGRTMPTSELPTPGWFRSLADLDLTAGEAEVVQGWNRLGTVEVVSNPKRAYQDLWRITLGLVVGTLVIGGLGLFVLFLLLTRTLMPLRALEQQARALGQRDFRKRVTTQSTRELNQVTAAMNQMADDLGRLFDGQGKLIAHLRRVNNEDPITGLASQRAFDQRLKTEVESEERAAPGVLVLIKFAHFAEYNQSFGRNEANRLLSSMAKSIGAFVTSHAGTFAGRRNGAEFSLFIPGAQPADAKIWCDELLQRLDGLYADLASPLAVAVHAGIAPTGAGRGIRELFASADEALRSAQERGGTCCVLSEPDSEGHHNLETWRAIIAQAIRDQSLAIWMQPMVSEHHPEPIYHQVFSRLDGPEVALKASAFVPLAERFGLIGDIDRQVIRKVLARLRREPTRALAISLGGASVASEAFRDDMLTMLAACGDERINLWVGISEHTIHHHRKEAGILVKALVRLGVPVLVDRFGVGGVPFSYLRNLTVQALRIDNTFVHDIDTHDDNRFYVESVLSIAHSRGVKVFATGVETAAEYSVLCELGIDGAMGYHLGRPYAADNQ</sequence>
<evidence type="ECO:0000259" key="4">
    <source>
        <dbReference type="PROSITE" id="PS50887"/>
    </source>
</evidence>
<protein>
    <submittedName>
        <fullName evidence="5">EAL domain-containing protein</fullName>
    </submittedName>
</protein>
<feature type="domain" description="EAL" evidence="2">
    <location>
        <begin position="422"/>
        <end position="662"/>
    </location>
</feature>
<dbReference type="InterPro" id="IPR003660">
    <property type="entry name" value="HAMP_dom"/>
</dbReference>
<dbReference type="SMART" id="SM00304">
    <property type="entry name" value="HAMP"/>
    <property type="match status" value="1"/>
</dbReference>
<evidence type="ECO:0000259" key="3">
    <source>
        <dbReference type="PROSITE" id="PS50885"/>
    </source>
</evidence>
<dbReference type="CDD" id="cd01948">
    <property type="entry name" value="EAL"/>
    <property type="match status" value="1"/>
</dbReference>
<keyword evidence="6" id="KW-1185">Reference proteome</keyword>
<evidence type="ECO:0000313" key="6">
    <source>
        <dbReference type="Proteomes" id="UP000663555"/>
    </source>
</evidence>
<feature type="transmembrane region" description="Helical" evidence="1">
    <location>
        <begin position="160"/>
        <end position="186"/>
    </location>
</feature>
<dbReference type="Pfam" id="PF00563">
    <property type="entry name" value="EAL"/>
    <property type="match status" value="1"/>
</dbReference>
<name>A0ABX7MUJ5_9GAMM</name>
<evidence type="ECO:0000256" key="1">
    <source>
        <dbReference type="SAM" id="Phobius"/>
    </source>
</evidence>
<dbReference type="SUPFAM" id="SSF55073">
    <property type="entry name" value="Nucleotide cyclase"/>
    <property type="match status" value="1"/>
</dbReference>
<dbReference type="CDD" id="cd01949">
    <property type="entry name" value="GGDEF"/>
    <property type="match status" value="1"/>
</dbReference>
<organism evidence="5 6">
    <name type="scientific">Marinobacter salinisoli</name>
    <dbReference type="NCBI Taxonomy" id="2769486"/>
    <lineage>
        <taxon>Bacteria</taxon>
        <taxon>Pseudomonadati</taxon>
        <taxon>Pseudomonadota</taxon>
        <taxon>Gammaproteobacteria</taxon>
        <taxon>Pseudomonadales</taxon>
        <taxon>Marinobacteraceae</taxon>
        <taxon>Marinobacter</taxon>
    </lineage>
</organism>
<dbReference type="Pfam" id="PF00672">
    <property type="entry name" value="HAMP"/>
    <property type="match status" value="1"/>
</dbReference>
<dbReference type="Pfam" id="PF00990">
    <property type="entry name" value="GGDEF"/>
    <property type="match status" value="1"/>
</dbReference>
<dbReference type="InterPro" id="IPR032244">
    <property type="entry name" value="LapD_MoxY_N"/>
</dbReference>
<dbReference type="SMART" id="SM00052">
    <property type="entry name" value="EAL"/>
    <property type="match status" value="1"/>
</dbReference>
<reference evidence="5 6" key="1">
    <citation type="submission" date="2021-03" db="EMBL/GenBank/DDBJ databases">
        <title>Genome sequencing of Marinobacter sp. LPB0319.</title>
        <authorList>
            <person name="Kim J."/>
        </authorList>
    </citation>
    <scope>NUCLEOTIDE SEQUENCE [LARGE SCALE GENOMIC DNA]</scope>
    <source>
        <strain evidence="5 6">LPB0319</strain>
    </source>
</reference>
<dbReference type="CDD" id="cd06225">
    <property type="entry name" value="HAMP"/>
    <property type="match status" value="1"/>
</dbReference>
<keyword evidence="1" id="KW-1133">Transmembrane helix</keyword>
<dbReference type="SUPFAM" id="SSF158472">
    <property type="entry name" value="HAMP domain-like"/>
    <property type="match status" value="1"/>
</dbReference>
<dbReference type="Gene3D" id="3.30.110.200">
    <property type="match status" value="1"/>
</dbReference>
<gene>
    <name evidence="5" type="ORF">LPB19_01700</name>
</gene>
<feature type="domain" description="GGDEF" evidence="4">
    <location>
        <begin position="281"/>
        <end position="414"/>
    </location>
</feature>
<dbReference type="InterPro" id="IPR050706">
    <property type="entry name" value="Cyclic-di-GMP_PDE-like"/>
</dbReference>
<dbReference type="Gene3D" id="3.20.20.450">
    <property type="entry name" value="EAL domain"/>
    <property type="match status" value="1"/>
</dbReference>
<evidence type="ECO:0000259" key="2">
    <source>
        <dbReference type="PROSITE" id="PS50883"/>
    </source>
</evidence>
<dbReference type="Proteomes" id="UP000663555">
    <property type="component" value="Chromosome"/>
</dbReference>
<dbReference type="RefSeq" id="WP_206644369.1">
    <property type="nucleotide sequence ID" value="NZ_CP071247.1"/>
</dbReference>
<dbReference type="InterPro" id="IPR029787">
    <property type="entry name" value="Nucleotide_cyclase"/>
</dbReference>
<dbReference type="SUPFAM" id="SSF141868">
    <property type="entry name" value="EAL domain-like"/>
    <property type="match status" value="1"/>
</dbReference>
<keyword evidence="1" id="KW-0812">Transmembrane</keyword>
<dbReference type="InterPro" id="IPR042461">
    <property type="entry name" value="LapD_MoxY_peri_C"/>
</dbReference>